<reference evidence="1 2" key="1">
    <citation type="journal article" date="2015" name="Fungal Genet. Biol.">
        <title>Evolution of novel wood decay mechanisms in Agaricales revealed by the genome sequences of Fistulina hepatica and Cylindrobasidium torrendii.</title>
        <authorList>
            <person name="Floudas D."/>
            <person name="Held B.W."/>
            <person name="Riley R."/>
            <person name="Nagy L.G."/>
            <person name="Koehler G."/>
            <person name="Ransdell A.S."/>
            <person name="Younus H."/>
            <person name="Chow J."/>
            <person name="Chiniquy J."/>
            <person name="Lipzen A."/>
            <person name="Tritt A."/>
            <person name="Sun H."/>
            <person name="Haridas S."/>
            <person name="LaButti K."/>
            <person name="Ohm R.A."/>
            <person name="Kues U."/>
            <person name="Blanchette R.A."/>
            <person name="Grigoriev I.V."/>
            <person name="Minto R.E."/>
            <person name="Hibbett D.S."/>
        </authorList>
    </citation>
    <scope>NUCLEOTIDE SEQUENCE [LARGE SCALE GENOMIC DNA]</scope>
    <source>
        <strain evidence="1 2">FP15055 ss-10</strain>
    </source>
</reference>
<evidence type="ECO:0000313" key="2">
    <source>
        <dbReference type="Proteomes" id="UP000054007"/>
    </source>
</evidence>
<sequence>MCPGLAAMLDTRALMLWRASRARTTKGNSLCQWVVDEVPTTAPTLSMMIVLDGVMGQLRSRTSLSTLPTPKLDCPRRLPTVNALLSPTCTFGLRLGVPRLVLQAHLCACAHEDNMVTSTVDCEGEYTIVFDNFAELVSSLLLCAMGSSTSLVVLSVPSLNNPRSNGGG</sequence>
<gene>
    <name evidence="1" type="ORF">CYLTODRAFT_162437</name>
</gene>
<evidence type="ECO:0000313" key="1">
    <source>
        <dbReference type="EMBL" id="KIY62856.1"/>
    </source>
</evidence>
<organism evidence="1 2">
    <name type="scientific">Cylindrobasidium torrendii FP15055 ss-10</name>
    <dbReference type="NCBI Taxonomy" id="1314674"/>
    <lineage>
        <taxon>Eukaryota</taxon>
        <taxon>Fungi</taxon>
        <taxon>Dikarya</taxon>
        <taxon>Basidiomycota</taxon>
        <taxon>Agaricomycotina</taxon>
        <taxon>Agaricomycetes</taxon>
        <taxon>Agaricomycetidae</taxon>
        <taxon>Agaricales</taxon>
        <taxon>Marasmiineae</taxon>
        <taxon>Physalacriaceae</taxon>
        <taxon>Cylindrobasidium</taxon>
    </lineage>
</organism>
<protein>
    <submittedName>
        <fullName evidence="1">Uncharacterized protein</fullName>
    </submittedName>
</protein>
<dbReference type="Proteomes" id="UP000054007">
    <property type="component" value="Unassembled WGS sequence"/>
</dbReference>
<accession>A0A0D7B015</accession>
<dbReference type="AlphaFoldDB" id="A0A0D7B015"/>
<proteinExistence type="predicted"/>
<keyword evidence="2" id="KW-1185">Reference proteome</keyword>
<dbReference type="EMBL" id="KN880742">
    <property type="protein sequence ID" value="KIY62856.1"/>
    <property type="molecule type" value="Genomic_DNA"/>
</dbReference>
<name>A0A0D7B015_9AGAR</name>